<proteinExistence type="predicted"/>
<gene>
    <name evidence="1" type="ORF">OCV61_08865</name>
</gene>
<evidence type="ECO:0000313" key="1">
    <source>
        <dbReference type="EMBL" id="MCU6765523.1"/>
    </source>
</evidence>
<accession>A0ABT2TTE6</accession>
<evidence type="ECO:0000313" key="2">
    <source>
        <dbReference type="Proteomes" id="UP001652409"/>
    </source>
</evidence>
<organism evidence="1 2">
    <name type="scientific">Blautia ammoniilytica</name>
    <dbReference type="NCBI Taxonomy" id="2981782"/>
    <lineage>
        <taxon>Bacteria</taxon>
        <taxon>Bacillati</taxon>
        <taxon>Bacillota</taxon>
        <taxon>Clostridia</taxon>
        <taxon>Lachnospirales</taxon>
        <taxon>Lachnospiraceae</taxon>
        <taxon>Blautia</taxon>
    </lineage>
</organism>
<dbReference type="Proteomes" id="UP001652409">
    <property type="component" value="Unassembled WGS sequence"/>
</dbReference>
<dbReference type="EMBL" id="JAOQJL010000015">
    <property type="protein sequence ID" value="MCU6765523.1"/>
    <property type="molecule type" value="Genomic_DNA"/>
</dbReference>
<sequence length="52" mass="5928">MRKEEGQPPLSEDEWPSATTEFTTTFFADHAIRKITEGFNSGNILREGEAVW</sequence>
<protein>
    <submittedName>
        <fullName evidence="1">Uncharacterized protein</fullName>
    </submittedName>
</protein>
<comment type="caution">
    <text evidence="1">The sequence shown here is derived from an EMBL/GenBank/DDBJ whole genome shotgun (WGS) entry which is preliminary data.</text>
</comment>
<reference evidence="1 2" key="1">
    <citation type="journal article" date="2021" name="ISME Commun">
        <title>Automated analysis of genomic sequences facilitates high-throughput and comprehensive description of bacteria.</title>
        <authorList>
            <person name="Hitch T.C.A."/>
        </authorList>
    </citation>
    <scope>NUCLEOTIDE SEQUENCE [LARGE SCALE GENOMIC DNA]</scope>
    <source>
        <strain evidence="1 2">Sanger_23</strain>
    </source>
</reference>
<name>A0ABT2TTE6_9FIRM</name>
<dbReference type="RefSeq" id="WP_262582757.1">
    <property type="nucleotide sequence ID" value="NZ_JAOQJL010000015.1"/>
</dbReference>
<keyword evidence="2" id="KW-1185">Reference proteome</keyword>